<dbReference type="Gene3D" id="3.40.33.10">
    <property type="entry name" value="CAP"/>
    <property type="match status" value="1"/>
</dbReference>
<gene>
    <name evidence="2" type="ORF">ACOC_LOCUS1166</name>
</gene>
<evidence type="ECO:0000259" key="1">
    <source>
        <dbReference type="SMART" id="SM00198"/>
    </source>
</evidence>
<name>A0A0R3PBR9_ANGCS</name>
<reference evidence="4" key="1">
    <citation type="submission" date="2017-02" db="UniProtKB">
        <authorList>
            <consortium name="WormBaseParasite"/>
        </authorList>
    </citation>
    <scope>IDENTIFICATION</scope>
</reference>
<dbReference type="SUPFAM" id="SSF55797">
    <property type="entry name" value="PR-1-like"/>
    <property type="match status" value="1"/>
</dbReference>
<accession>A0A0R3PBR9</accession>
<sequence>MWNCNLERSAEAAVVNCPQNQPTTGSQNAMNYLSFGPGMPPSVPSNPIESAVLKWVEINSVVWPTDNRFNGNSELRDFANEYDCGAEQLALDHVKSCDRQLSPPTSRPGYKENIHILETTATDVLGALQNAVAMWNKELEANGIPSNLLLTPQIFQRQQKTVTNVAKILWGTNKYVGCATQLCSGFYFTSCMYRKP</sequence>
<dbReference type="SMART" id="SM00198">
    <property type="entry name" value="SCP"/>
    <property type="match status" value="1"/>
</dbReference>
<dbReference type="EMBL" id="UYYA01000160">
    <property type="protein sequence ID" value="VDM52751.1"/>
    <property type="molecule type" value="Genomic_DNA"/>
</dbReference>
<evidence type="ECO:0000313" key="4">
    <source>
        <dbReference type="WBParaSite" id="ACOC_0000116501-mRNA-1"/>
    </source>
</evidence>
<organism evidence="4">
    <name type="scientific">Angiostrongylus costaricensis</name>
    <name type="common">Nematode worm</name>
    <dbReference type="NCBI Taxonomy" id="334426"/>
    <lineage>
        <taxon>Eukaryota</taxon>
        <taxon>Metazoa</taxon>
        <taxon>Ecdysozoa</taxon>
        <taxon>Nematoda</taxon>
        <taxon>Chromadorea</taxon>
        <taxon>Rhabditida</taxon>
        <taxon>Rhabditina</taxon>
        <taxon>Rhabditomorpha</taxon>
        <taxon>Strongyloidea</taxon>
        <taxon>Metastrongylidae</taxon>
        <taxon>Angiostrongylus</taxon>
    </lineage>
</organism>
<evidence type="ECO:0000313" key="2">
    <source>
        <dbReference type="EMBL" id="VDM52751.1"/>
    </source>
</evidence>
<keyword evidence="3" id="KW-1185">Reference proteome</keyword>
<dbReference type="OMA" id="FANEYDC"/>
<dbReference type="Proteomes" id="UP000267027">
    <property type="component" value="Unassembled WGS sequence"/>
</dbReference>
<dbReference type="WBParaSite" id="ACOC_0000116501-mRNA-1">
    <property type="protein sequence ID" value="ACOC_0000116501-mRNA-1"/>
    <property type="gene ID" value="ACOC_0000116501"/>
</dbReference>
<reference evidence="2 3" key="2">
    <citation type="submission" date="2018-11" db="EMBL/GenBank/DDBJ databases">
        <authorList>
            <consortium name="Pathogen Informatics"/>
        </authorList>
    </citation>
    <scope>NUCLEOTIDE SEQUENCE [LARGE SCALE GENOMIC DNA]</scope>
    <source>
        <strain evidence="2 3">Costa Rica</strain>
    </source>
</reference>
<dbReference type="InterPro" id="IPR014044">
    <property type="entry name" value="CAP_dom"/>
</dbReference>
<evidence type="ECO:0000313" key="3">
    <source>
        <dbReference type="Proteomes" id="UP000267027"/>
    </source>
</evidence>
<dbReference type="CDD" id="cd05380">
    <property type="entry name" value="CAP_euk"/>
    <property type="match status" value="1"/>
</dbReference>
<dbReference type="OrthoDB" id="5816351at2759"/>
<dbReference type="InterPro" id="IPR035940">
    <property type="entry name" value="CAP_sf"/>
</dbReference>
<dbReference type="Pfam" id="PF00188">
    <property type="entry name" value="CAP"/>
    <property type="match status" value="1"/>
</dbReference>
<proteinExistence type="predicted"/>
<feature type="domain" description="SCP" evidence="1">
    <location>
        <begin position="56"/>
        <end position="195"/>
    </location>
</feature>
<protein>
    <submittedName>
        <fullName evidence="4">SCP domain-containing protein</fullName>
    </submittedName>
</protein>
<dbReference type="AlphaFoldDB" id="A0A0R3PBR9"/>